<dbReference type="CDD" id="cd08568">
    <property type="entry name" value="GDPD_TmGDE_like"/>
    <property type="match status" value="1"/>
</dbReference>
<keyword evidence="3" id="KW-1185">Reference proteome</keyword>
<protein>
    <submittedName>
        <fullName evidence="2">Glycerophosphoryl diester phosphodiesterase</fullName>
    </submittedName>
</protein>
<dbReference type="RefSeq" id="WP_011838565.1">
    <property type="nucleotide sequence ID" value="NC_009033.1"/>
</dbReference>
<dbReference type="KEGG" id="smr:Smar_0261"/>
<sequence length="231" mass="26034">MIIIGHRGYPLKYPENTVASFLGALLYGADGIELDVWLSADGQVVVIHDPDTQRVSNVKLIVKESSYNELAKIDLGMGQHIPLLRDVLKAIPRRYIVAIEIKDVDAVEETIKIVNEMNWQDNIVYVSFFEKALEKIRELDPNAKIGYNIGSLEAAMNAFKLHEKLKLYSINPPIQGLQLIGFEKFREYLVNVKNVGAKTVLWTVDDPSLLKGLEELIDVVITNNVEAFTKK</sequence>
<reference evidence="3" key="1">
    <citation type="journal article" date="2009" name="BMC Genomics">
        <title>The complete genome sequence of Staphylothermus marinus reveals differences in sulfur metabolism among heterotrophic Crenarchaeota.</title>
        <authorList>
            <person name="Anderson I.J."/>
            <person name="Dharmarajan L."/>
            <person name="Rodriguez J."/>
            <person name="Hooper S."/>
            <person name="Porat I."/>
            <person name="Ulrich L.E."/>
            <person name="Elkins J.G."/>
            <person name="Mavromatis K."/>
            <person name="Sun H."/>
            <person name="Land M."/>
            <person name="Lapidus A."/>
            <person name="Lucas S."/>
            <person name="Barry K."/>
            <person name="Huber H."/>
            <person name="Zhulin I.B."/>
            <person name="Whitman W.B."/>
            <person name="Mukhopadhyay B."/>
            <person name="Woese C."/>
            <person name="Bristow J."/>
            <person name="Kyrpides N."/>
        </authorList>
    </citation>
    <scope>NUCLEOTIDE SEQUENCE [LARGE SCALE GENOMIC DNA]</scope>
    <source>
        <strain evidence="3">ATCC 43588 / DSM 3639 / JCM 9404 / F1</strain>
    </source>
</reference>
<feature type="domain" description="GP-PDE" evidence="1">
    <location>
        <begin position="1"/>
        <end position="231"/>
    </location>
</feature>
<dbReference type="STRING" id="399550.Smar_0261"/>
<dbReference type="Proteomes" id="UP000000254">
    <property type="component" value="Chromosome"/>
</dbReference>
<dbReference type="SUPFAM" id="SSF51695">
    <property type="entry name" value="PLC-like phosphodiesterases"/>
    <property type="match status" value="1"/>
</dbReference>
<dbReference type="PANTHER" id="PTHR46211:SF14">
    <property type="entry name" value="GLYCEROPHOSPHODIESTER PHOSPHODIESTERASE"/>
    <property type="match status" value="1"/>
</dbReference>
<dbReference type="Pfam" id="PF03009">
    <property type="entry name" value="GDPD"/>
    <property type="match status" value="1"/>
</dbReference>
<dbReference type="PANTHER" id="PTHR46211">
    <property type="entry name" value="GLYCEROPHOSPHORYL DIESTER PHOSPHODIESTERASE"/>
    <property type="match status" value="1"/>
</dbReference>
<dbReference type="Gene3D" id="3.20.20.190">
    <property type="entry name" value="Phosphatidylinositol (PI) phosphodiesterase"/>
    <property type="match status" value="1"/>
</dbReference>
<evidence type="ECO:0000313" key="3">
    <source>
        <dbReference type="Proteomes" id="UP000000254"/>
    </source>
</evidence>
<dbReference type="eggNOG" id="arCOG00701">
    <property type="taxonomic scope" value="Archaea"/>
</dbReference>
<reference evidence="2 3" key="2">
    <citation type="journal article" date="2009" name="Stand. Genomic Sci.">
        <title>Complete genome sequence of Staphylothermus marinus Stetter and Fiala 1986 type strain F1.</title>
        <authorList>
            <person name="Anderson I.J."/>
            <person name="Sun H."/>
            <person name="Lapidus A."/>
            <person name="Copeland A."/>
            <person name="Glavina Del Rio T."/>
            <person name="Tice H."/>
            <person name="Dalin E."/>
            <person name="Lucas S."/>
            <person name="Barry K."/>
            <person name="Land M."/>
            <person name="Richardson P."/>
            <person name="Huber H."/>
            <person name="Kyrpides N.C."/>
        </authorList>
    </citation>
    <scope>NUCLEOTIDE SEQUENCE [LARGE SCALE GENOMIC DNA]</scope>
    <source>
        <strain evidence="3">ATCC 43588 / DSM 3639 / JCM 9404 / F1</strain>
    </source>
</reference>
<gene>
    <name evidence="2" type="ordered locus">Smar_0261</name>
</gene>
<proteinExistence type="predicted"/>
<dbReference type="HOGENOM" id="CLU_030006_3_3_2"/>
<dbReference type="GeneID" id="4906601"/>
<name>A3DL64_STAMF</name>
<dbReference type="PROSITE" id="PS51704">
    <property type="entry name" value="GP_PDE"/>
    <property type="match status" value="1"/>
</dbReference>
<dbReference type="OrthoDB" id="17689at2157"/>
<dbReference type="PROSITE" id="PS50007">
    <property type="entry name" value="PIPLC_X_DOMAIN"/>
    <property type="match status" value="1"/>
</dbReference>
<accession>A3DL64</accession>
<organism evidence="2 3">
    <name type="scientific">Staphylothermus marinus (strain ATCC 43588 / DSM 3639 / JCM 9404 / F1)</name>
    <dbReference type="NCBI Taxonomy" id="399550"/>
    <lineage>
        <taxon>Archaea</taxon>
        <taxon>Thermoproteota</taxon>
        <taxon>Thermoprotei</taxon>
        <taxon>Desulfurococcales</taxon>
        <taxon>Desulfurococcaceae</taxon>
        <taxon>Staphylothermus</taxon>
    </lineage>
</organism>
<dbReference type="InterPro" id="IPR017946">
    <property type="entry name" value="PLC-like_Pdiesterase_TIM-brl"/>
</dbReference>
<dbReference type="AlphaFoldDB" id="A3DL64"/>
<dbReference type="EMBL" id="CP000575">
    <property type="protein sequence ID" value="ABN69374.1"/>
    <property type="molecule type" value="Genomic_DNA"/>
</dbReference>
<dbReference type="InterPro" id="IPR030395">
    <property type="entry name" value="GP_PDE_dom"/>
</dbReference>
<evidence type="ECO:0000313" key="2">
    <source>
        <dbReference type="EMBL" id="ABN69374.1"/>
    </source>
</evidence>
<evidence type="ECO:0000259" key="1">
    <source>
        <dbReference type="PROSITE" id="PS51704"/>
    </source>
</evidence>
<dbReference type="GO" id="GO:0006629">
    <property type="term" value="P:lipid metabolic process"/>
    <property type="evidence" value="ECO:0007669"/>
    <property type="project" value="InterPro"/>
</dbReference>
<dbReference type="GO" id="GO:0008081">
    <property type="term" value="F:phosphoric diester hydrolase activity"/>
    <property type="evidence" value="ECO:0007669"/>
    <property type="project" value="InterPro"/>
</dbReference>